<dbReference type="FunFam" id="3.40.390.10:FF:000009">
    <property type="entry name" value="Oligopeptidase A"/>
    <property type="match status" value="1"/>
</dbReference>
<evidence type="ECO:0000256" key="7">
    <source>
        <dbReference type="ARBA" id="ARBA00024603"/>
    </source>
</evidence>
<dbReference type="Pfam" id="PF01432">
    <property type="entry name" value="Peptidase_M3"/>
    <property type="match status" value="1"/>
</dbReference>
<evidence type="ECO:0000256" key="4">
    <source>
        <dbReference type="ARBA" id="ARBA00022801"/>
    </source>
</evidence>
<comment type="cofactor">
    <cofactor evidence="9">
        <name>Zn(2+)</name>
        <dbReference type="ChEBI" id="CHEBI:29105"/>
    </cofactor>
    <text evidence="9">Binds 1 zinc ion.</text>
</comment>
<dbReference type="PANTHER" id="PTHR11804">
    <property type="entry name" value="PROTEASE M3 THIMET OLIGOPEPTIDASE-RELATED"/>
    <property type="match status" value="1"/>
</dbReference>
<keyword evidence="3 9" id="KW-0479">Metal-binding</keyword>
<dbReference type="InterPro" id="IPR034005">
    <property type="entry name" value="M3A_DCP"/>
</dbReference>
<evidence type="ECO:0000256" key="6">
    <source>
        <dbReference type="ARBA" id="ARBA00023049"/>
    </source>
</evidence>
<dbReference type="Gene3D" id="1.10.1370.40">
    <property type="match status" value="3"/>
</dbReference>
<sequence>MASEYNPLLEDFVFPPFDVIEPRHVRPAILSLLKKLESDLVELEDTLEPTWPKLVEPLEKITDRLSVVWGIVNHLNAVKDSPELRSAIEEVQLEKVKFQLRLGQSKRIYSAFKAIQDSSNWENLSEARKRIVEAQIRDAVLNGISLEDDKRQRFNEIQQELEKLSQKFEENNLDATKKFEKLITDKKDIEGMPATALAMAAQMAISKGHEDATAENGPWVITLDGPSYRSVMQHAQNRSLREELYRAYITRASSGDLNNTPIINQILKLRLEMANLLGYNNYAEVSMEKKMATVEKALELIEELRSASWNYAIQDMEDIKIFAKGQNEREADKLDHWDFKFWSERLRESRFHINEEELRPFFSLLKVTDGLFSLAKMLFAIDIDPADGLAPVWNDDVKFYCVKDSCGSPMAYFYFDPYSRPSEKHGGAWVSEVVGRSRALSRDGTLPRLPIAHVVCNQTPPLAGKPSLMTFREVEVVFHEFGHALQHMLTKQDEGLVSGSKGIEWDAVELPSQFMENWCYQRDTLMSIAKHYETGECLPEEVCSKLLSARTFRAGSELLRQLRFASVDMELHTNYIPGGSETVYDIDQRVGRRTHAIPLLPEDRFLCSLSHIFSDQYAAGYYSYQWAEVLSFDAFSAFEEAGLDNDTAIKEKGLKFRDTVLAFGGGKSPLEVFIEFRGREPSPEAMLRYNAPNSHHLPLPWKSTGPHFATRKVTPNKLKNRFKTLTFTDSLRTSLDYEPEEGIDKGSRPGLRPTSQGRLPVVIRRSGRVSRYFWDGNCLQLVCVDGGASFFSPDFDGFRKLFTILGSAVRDFFIPKQVNGNYMYYVKWKFLHRVFSSALQVLATQAMFRAIGIGYSRSLPSAAALNWVLKDGLGRLSRCIYTAGLASAFDTNLKRVRFSTSVMFSLSIGMELLTPAFPEYFLLLASVANIAKQISLASYLATNTAVHRSFAIADNLGEVSAKAQIQTVCFDNLGLLLAALLNMLLKNNQRLYAGLPFIIYPIFSAVDLFGIYQGLKHVHLQTLTKDRLEIILNTWIESGYVPSPAEVSKEEGVDFLWSKGKELWPIRIGCINLKTQMSKLSMMAMQHTSGDDYYFVCMEIFHKGVKRTKQQGILLSIREGASTADVIMGLLQACYIRKALLVRRSWWEKNILGGNDSFNSVFNEWFQVMEDSKQCAQRDLSVLNEQLLGLGWATKNILLSTQEQARYSFVDD</sequence>
<dbReference type="GO" id="GO:0009507">
    <property type="term" value="C:chloroplast"/>
    <property type="evidence" value="ECO:0007669"/>
    <property type="project" value="TreeGrafter"/>
</dbReference>
<evidence type="ECO:0000256" key="2">
    <source>
        <dbReference type="ARBA" id="ARBA00022670"/>
    </source>
</evidence>
<evidence type="ECO:0000256" key="3">
    <source>
        <dbReference type="ARBA" id="ARBA00022723"/>
    </source>
</evidence>
<feature type="domain" description="Protein root UVB sensitive/RUS" evidence="13">
    <location>
        <begin position="807"/>
        <end position="1038"/>
    </location>
</feature>
<proteinExistence type="inferred from homology"/>
<feature type="region of interest" description="Disordered" evidence="11">
    <location>
        <begin position="738"/>
        <end position="757"/>
    </location>
</feature>
<comment type="similarity">
    <text evidence="1 9">Belongs to the peptidase M3 family.</text>
</comment>
<feature type="coiled-coil region" evidence="10">
    <location>
        <begin position="147"/>
        <end position="178"/>
    </location>
</feature>
<organism evidence="15 16">
    <name type="scientific">Carpinus fangiana</name>
    <dbReference type="NCBI Taxonomy" id="176857"/>
    <lineage>
        <taxon>Eukaryota</taxon>
        <taxon>Viridiplantae</taxon>
        <taxon>Streptophyta</taxon>
        <taxon>Embryophyta</taxon>
        <taxon>Tracheophyta</taxon>
        <taxon>Spermatophyta</taxon>
        <taxon>Magnoliopsida</taxon>
        <taxon>eudicotyledons</taxon>
        <taxon>Gunneridae</taxon>
        <taxon>Pentapetalae</taxon>
        <taxon>rosids</taxon>
        <taxon>fabids</taxon>
        <taxon>Fagales</taxon>
        <taxon>Betulaceae</taxon>
        <taxon>Carpinus</taxon>
    </lineage>
</organism>
<name>A0A660KU85_9ROSI</name>
<dbReference type="InterPro" id="IPR045666">
    <property type="entry name" value="OpdA_N"/>
</dbReference>
<evidence type="ECO:0000256" key="8">
    <source>
        <dbReference type="ARBA" id="ARBA00026100"/>
    </source>
</evidence>
<reference evidence="15 16" key="1">
    <citation type="submission" date="2019-06" db="EMBL/GenBank/DDBJ databases">
        <title>A chromosomal-level reference genome of Carpinus fangiana (Coryloideae, Betulaceae).</title>
        <authorList>
            <person name="Yang X."/>
            <person name="Wang Z."/>
            <person name="Zhang L."/>
            <person name="Hao G."/>
            <person name="Liu J."/>
            <person name="Yang Y."/>
        </authorList>
    </citation>
    <scope>NUCLEOTIDE SEQUENCE [LARGE SCALE GENOMIC DNA]</scope>
    <source>
        <strain evidence="15">Cfa_2016G</strain>
        <tissue evidence="15">Leaf</tissue>
    </source>
</reference>
<keyword evidence="4 9" id="KW-0378">Hydrolase</keyword>
<evidence type="ECO:0000259" key="13">
    <source>
        <dbReference type="Pfam" id="PF04884"/>
    </source>
</evidence>
<evidence type="ECO:0000259" key="14">
    <source>
        <dbReference type="Pfam" id="PF19310"/>
    </source>
</evidence>
<dbReference type="EMBL" id="CM017324">
    <property type="protein sequence ID" value="KAE8037526.1"/>
    <property type="molecule type" value="Genomic_DNA"/>
</dbReference>
<comment type="catalytic activity">
    <reaction evidence="7">
        <text>Hydrolysis of oligopeptides, with broad specificity. Gly or Ala commonly occur as P1 or P1' residues, but more distant residues are also important, as is shown by the fact that Z-Gly-Pro-Gly-|-Gly-Pro-Ala is cleaved, but not Z-(Gly)(5).</text>
        <dbReference type="EC" id="3.4.24.70"/>
    </reaction>
</comment>
<evidence type="ECO:0000256" key="11">
    <source>
        <dbReference type="SAM" id="MobiDB-lite"/>
    </source>
</evidence>
<gene>
    <name evidence="15" type="ORF">FH972_010111</name>
</gene>
<protein>
    <recommendedName>
        <fullName evidence="8">oligopeptidase A</fullName>
        <ecNumber evidence="8">3.4.24.70</ecNumber>
    </recommendedName>
</protein>
<evidence type="ECO:0000256" key="10">
    <source>
        <dbReference type="SAM" id="Coils"/>
    </source>
</evidence>
<feature type="domain" description="Oligopeptidase A N-terminal" evidence="14">
    <location>
        <begin position="31"/>
        <end position="151"/>
    </location>
</feature>
<evidence type="ECO:0000259" key="12">
    <source>
        <dbReference type="Pfam" id="PF01432"/>
    </source>
</evidence>
<dbReference type="GO" id="GO:0004222">
    <property type="term" value="F:metalloendopeptidase activity"/>
    <property type="evidence" value="ECO:0007669"/>
    <property type="project" value="UniProtKB-EC"/>
</dbReference>
<evidence type="ECO:0000256" key="5">
    <source>
        <dbReference type="ARBA" id="ARBA00022833"/>
    </source>
</evidence>
<dbReference type="OrthoDB" id="534666at2759"/>
<accession>A0A660KU85</accession>
<dbReference type="InterPro" id="IPR054549">
    <property type="entry name" value="UVB_sens_RUS_dom"/>
</dbReference>
<keyword evidence="2 9" id="KW-0645">Protease</keyword>
<dbReference type="GO" id="GO:0005829">
    <property type="term" value="C:cytosol"/>
    <property type="evidence" value="ECO:0007669"/>
    <property type="project" value="UniProtKB-ARBA"/>
</dbReference>
<dbReference type="FunFam" id="1.10.1370.40:FF:000005">
    <property type="entry name" value="Organellar oligopeptidase A, chloroplastic/mitochondrial"/>
    <property type="match status" value="1"/>
</dbReference>
<dbReference type="InterPro" id="IPR045090">
    <property type="entry name" value="Pept_M3A_M3B"/>
</dbReference>
<feature type="domain" description="Peptidase M3A/M3B catalytic" evidence="12">
    <location>
        <begin position="231"/>
        <end position="689"/>
    </location>
</feature>
<dbReference type="Pfam" id="PF19310">
    <property type="entry name" value="TOP_N"/>
    <property type="match status" value="1"/>
</dbReference>
<keyword evidence="5 9" id="KW-0862">Zinc</keyword>
<dbReference type="EC" id="3.4.24.70" evidence="8"/>
<evidence type="ECO:0000313" key="15">
    <source>
        <dbReference type="EMBL" id="KAE8037526.1"/>
    </source>
</evidence>
<evidence type="ECO:0000256" key="9">
    <source>
        <dbReference type="RuleBase" id="RU003435"/>
    </source>
</evidence>
<dbReference type="InterPro" id="IPR001567">
    <property type="entry name" value="Pept_M3A_M3B_dom"/>
</dbReference>
<keyword evidence="10" id="KW-0175">Coiled coil</keyword>
<dbReference type="SUPFAM" id="SSF55486">
    <property type="entry name" value="Metalloproteases ('zincins'), catalytic domain"/>
    <property type="match status" value="1"/>
</dbReference>
<dbReference type="GO" id="GO:0006518">
    <property type="term" value="P:peptide metabolic process"/>
    <property type="evidence" value="ECO:0007669"/>
    <property type="project" value="TreeGrafter"/>
</dbReference>
<dbReference type="Proteomes" id="UP000327013">
    <property type="component" value="Chromosome 4"/>
</dbReference>
<dbReference type="Pfam" id="PF04884">
    <property type="entry name" value="UVB_sens_prot"/>
    <property type="match status" value="1"/>
</dbReference>
<keyword evidence="6 9" id="KW-0482">Metalloprotease</keyword>
<dbReference type="CDD" id="cd06456">
    <property type="entry name" value="M3A_DCP"/>
    <property type="match status" value="1"/>
</dbReference>
<keyword evidence="16" id="KW-1185">Reference proteome</keyword>
<dbReference type="GO" id="GO:0006508">
    <property type="term" value="P:proteolysis"/>
    <property type="evidence" value="ECO:0007669"/>
    <property type="project" value="UniProtKB-KW"/>
</dbReference>
<evidence type="ECO:0000313" key="16">
    <source>
        <dbReference type="Proteomes" id="UP000327013"/>
    </source>
</evidence>
<dbReference type="AlphaFoldDB" id="A0A660KU85"/>
<dbReference type="FunFam" id="1.10.1370.40:FF:000009">
    <property type="entry name" value="Zincin-like metalloproteases family protein"/>
    <property type="match status" value="1"/>
</dbReference>
<dbReference type="GO" id="GO:0046872">
    <property type="term" value="F:metal ion binding"/>
    <property type="evidence" value="ECO:0007669"/>
    <property type="project" value="UniProtKB-UniRule"/>
</dbReference>
<evidence type="ECO:0000256" key="1">
    <source>
        <dbReference type="ARBA" id="ARBA00006040"/>
    </source>
</evidence>
<dbReference type="PANTHER" id="PTHR11804:SF83">
    <property type="entry name" value="LD37516P"/>
    <property type="match status" value="1"/>
</dbReference>